<name>A0A426Y581_ENSVE</name>
<evidence type="ECO:0000313" key="2">
    <source>
        <dbReference type="EMBL" id="RRT46912.1"/>
    </source>
</evidence>
<organism evidence="2 3">
    <name type="scientific">Ensete ventricosum</name>
    <name type="common">Abyssinian banana</name>
    <name type="synonym">Musa ensete</name>
    <dbReference type="NCBI Taxonomy" id="4639"/>
    <lineage>
        <taxon>Eukaryota</taxon>
        <taxon>Viridiplantae</taxon>
        <taxon>Streptophyta</taxon>
        <taxon>Embryophyta</taxon>
        <taxon>Tracheophyta</taxon>
        <taxon>Spermatophyta</taxon>
        <taxon>Magnoliopsida</taxon>
        <taxon>Liliopsida</taxon>
        <taxon>Zingiberales</taxon>
        <taxon>Musaceae</taxon>
        <taxon>Ensete</taxon>
    </lineage>
</organism>
<feature type="region of interest" description="Disordered" evidence="1">
    <location>
        <begin position="87"/>
        <end position="158"/>
    </location>
</feature>
<reference evidence="2 3" key="1">
    <citation type="journal article" date="2014" name="Agronomy (Basel)">
        <title>A Draft Genome Sequence for Ensete ventricosum, the Drought-Tolerant Tree Against Hunger.</title>
        <authorList>
            <person name="Harrison J."/>
            <person name="Moore K.A."/>
            <person name="Paszkiewicz K."/>
            <person name="Jones T."/>
            <person name="Grant M."/>
            <person name="Ambacheew D."/>
            <person name="Muzemil S."/>
            <person name="Studholme D.J."/>
        </authorList>
    </citation>
    <scope>NUCLEOTIDE SEQUENCE [LARGE SCALE GENOMIC DNA]</scope>
</reference>
<dbReference type="EMBL" id="AMZH03014870">
    <property type="protein sequence ID" value="RRT46912.1"/>
    <property type="molecule type" value="Genomic_DNA"/>
</dbReference>
<dbReference type="Proteomes" id="UP000287651">
    <property type="component" value="Unassembled WGS sequence"/>
</dbReference>
<evidence type="ECO:0000256" key="1">
    <source>
        <dbReference type="SAM" id="MobiDB-lite"/>
    </source>
</evidence>
<evidence type="ECO:0000313" key="3">
    <source>
        <dbReference type="Proteomes" id="UP000287651"/>
    </source>
</evidence>
<protein>
    <submittedName>
        <fullName evidence="2">Uncharacterized protein</fullName>
    </submittedName>
</protein>
<gene>
    <name evidence="2" type="ORF">B296_00033754</name>
</gene>
<feature type="compositionally biased region" description="Basic residues" evidence="1">
    <location>
        <begin position="108"/>
        <end position="123"/>
    </location>
</feature>
<comment type="caution">
    <text evidence="2">The sequence shown here is derived from an EMBL/GenBank/DDBJ whole genome shotgun (WGS) entry which is preliminary data.</text>
</comment>
<accession>A0A426Y581</accession>
<dbReference type="AlphaFoldDB" id="A0A426Y581"/>
<sequence>MKPSHDLDTTVTKGSLAAIKEWYSIPVEYRLHVPQPVQRPYSLDAPGVCIFVDALEAGLRLPLHPTIEECIKWWRISLKVGEAPSIEALRSSSKRPTDTPVPSDDPARRHKKVKILSRRHKSRHGEGGSWSHLKGKEPAVSVEEPEGQAESPNKAGMPVFLHPKSMKDLCGTKVRKDDVGYYTLYMSDLAQQDPYKEMQARWENLINSSKVWSDHATAEEFERGLLHPQLARELYTLPSEVLLARAAKEMVLVIPRLKTASL</sequence>
<proteinExistence type="predicted"/>